<evidence type="ECO:0000313" key="2">
    <source>
        <dbReference type="EMBL" id="ACR35024.1"/>
    </source>
</evidence>
<organism evidence="2">
    <name type="scientific">Zea mays</name>
    <name type="common">Maize</name>
    <dbReference type="NCBI Taxonomy" id="4577"/>
    <lineage>
        <taxon>Eukaryota</taxon>
        <taxon>Viridiplantae</taxon>
        <taxon>Streptophyta</taxon>
        <taxon>Embryophyta</taxon>
        <taxon>Tracheophyta</taxon>
        <taxon>Spermatophyta</taxon>
        <taxon>Magnoliopsida</taxon>
        <taxon>Liliopsida</taxon>
        <taxon>Poales</taxon>
        <taxon>Poaceae</taxon>
        <taxon>PACMAD clade</taxon>
        <taxon>Panicoideae</taxon>
        <taxon>Andropogonodae</taxon>
        <taxon>Andropogoneae</taxon>
        <taxon>Tripsacinae</taxon>
        <taxon>Zea</taxon>
    </lineage>
</organism>
<reference evidence="2" key="2">
    <citation type="submission" date="2012-06" db="EMBL/GenBank/DDBJ databases">
        <authorList>
            <person name="Yu Y."/>
            <person name="Currie J."/>
            <person name="Lomeli R."/>
            <person name="Angelova A."/>
            <person name="Collura K."/>
            <person name="Wissotski M."/>
            <person name="Campos D."/>
            <person name="Kudrna D."/>
            <person name="Golser W."/>
            <person name="Ashely E."/>
            <person name="Descour A."/>
            <person name="Fernandes J."/>
            <person name="Soderlund C."/>
            <person name="Walbot V."/>
        </authorList>
    </citation>
    <scope>NUCLEOTIDE SEQUENCE</scope>
    <source>
        <strain evidence="2">B73</strain>
    </source>
</reference>
<evidence type="ECO:0000256" key="1">
    <source>
        <dbReference type="SAM" id="Phobius"/>
    </source>
</evidence>
<name>C4J1H4_MAIZE</name>
<dbReference type="AlphaFoldDB" id="C4J1H4"/>
<dbReference type="EMBL" id="BT084671">
    <property type="protein sequence ID" value="ACR35024.1"/>
    <property type="molecule type" value="mRNA"/>
</dbReference>
<sequence length="68" mass="7853">MDGSSHSYQRALHCLADLRTSSDEMRAHWFLPYFITAALRISSSVFFHTPPLIMILIVPHSDLIRLLR</sequence>
<protein>
    <submittedName>
        <fullName evidence="2">Uncharacterized protein</fullName>
    </submittedName>
</protein>
<keyword evidence="1" id="KW-0812">Transmembrane</keyword>
<proteinExistence type="evidence at transcript level"/>
<keyword evidence="1" id="KW-1133">Transmembrane helix</keyword>
<feature type="transmembrane region" description="Helical" evidence="1">
    <location>
        <begin position="30"/>
        <end position="58"/>
    </location>
</feature>
<accession>C4J1H4</accession>
<reference evidence="2" key="1">
    <citation type="journal article" date="2009" name="PLoS Genet.">
        <title>Sequencing, mapping, and analysis of 27,455 maize full-length cDNAs.</title>
        <authorList>
            <person name="Soderlund C."/>
            <person name="Descour A."/>
            <person name="Kudrna D."/>
            <person name="Bomhoff M."/>
            <person name="Boyd L."/>
            <person name="Currie J."/>
            <person name="Angelova A."/>
            <person name="Collura K."/>
            <person name="Wissotski M."/>
            <person name="Ashley E."/>
            <person name="Morrow D."/>
            <person name="Fernandes J."/>
            <person name="Walbot V."/>
            <person name="Yu Y."/>
        </authorList>
    </citation>
    <scope>NUCLEOTIDE SEQUENCE</scope>
    <source>
        <strain evidence="2">B73</strain>
    </source>
</reference>
<keyword evidence="1" id="KW-0472">Membrane</keyword>